<dbReference type="RefSeq" id="WP_266063226.1">
    <property type="nucleotide sequence ID" value="NZ_JAPKFM010000025.1"/>
</dbReference>
<sequence length="140" mass="14657">MTGDKKLGSNALEPCVAMPEITAAPNPLDWGQPVDGVGVLSEQGKWAARAADARKAAESLKEALAVAEPVLRSNYFGQGCAEGAALRDSLLAVVGTNGSWRNEIVDQINRLNDLADQCDRAASELSAADLDSAAGLRHDQ</sequence>
<evidence type="ECO:0000313" key="2">
    <source>
        <dbReference type="Proteomes" id="UP001143347"/>
    </source>
</evidence>
<evidence type="ECO:0000313" key="1">
    <source>
        <dbReference type="EMBL" id="MCX2966316.1"/>
    </source>
</evidence>
<gene>
    <name evidence="1" type="ORF">OSB52_19725</name>
</gene>
<keyword evidence="2" id="KW-1185">Reference proteome</keyword>
<dbReference type="EMBL" id="JAPKFM010000025">
    <property type="protein sequence ID" value="MCX2966316.1"/>
    <property type="molecule type" value="Genomic_DNA"/>
</dbReference>
<name>A0A9X3D9R3_9ACTN</name>
<organism evidence="1 2">
    <name type="scientific">Gordonia aquimaris</name>
    <dbReference type="NCBI Taxonomy" id="2984863"/>
    <lineage>
        <taxon>Bacteria</taxon>
        <taxon>Bacillati</taxon>
        <taxon>Actinomycetota</taxon>
        <taxon>Actinomycetes</taxon>
        <taxon>Mycobacteriales</taxon>
        <taxon>Gordoniaceae</taxon>
        <taxon>Gordonia</taxon>
    </lineage>
</organism>
<dbReference type="Proteomes" id="UP001143347">
    <property type="component" value="Unassembled WGS sequence"/>
</dbReference>
<protein>
    <submittedName>
        <fullName evidence="1">Uncharacterized protein</fullName>
    </submittedName>
</protein>
<dbReference type="AlphaFoldDB" id="A0A9X3D9R3"/>
<proteinExistence type="predicted"/>
<accession>A0A9X3D9R3</accession>
<comment type="caution">
    <text evidence="1">The sequence shown here is derived from an EMBL/GenBank/DDBJ whole genome shotgun (WGS) entry which is preliminary data.</text>
</comment>
<reference evidence="1" key="1">
    <citation type="submission" date="2022-10" db="EMBL/GenBank/DDBJ databases">
        <title>WGS of marine actinomycetes from Thailand.</title>
        <authorList>
            <person name="Thawai C."/>
        </authorList>
    </citation>
    <scope>NUCLEOTIDE SEQUENCE</scope>
    <source>
        <strain evidence="1">SW21</strain>
    </source>
</reference>